<evidence type="ECO:0000313" key="7">
    <source>
        <dbReference type="Proteomes" id="UP000249555"/>
    </source>
</evidence>
<reference evidence="6 7" key="1">
    <citation type="submission" date="2017-08" db="EMBL/GenBank/DDBJ databases">
        <title>Infants hospitalized years apart are colonized by the same room-sourced microbial strains.</title>
        <authorList>
            <person name="Brooks B."/>
            <person name="Olm M.R."/>
            <person name="Firek B.A."/>
            <person name="Baker R."/>
            <person name="Thomas B.C."/>
            <person name="Morowitz M.J."/>
            <person name="Banfield J.F."/>
        </authorList>
    </citation>
    <scope>NUCLEOTIDE SEQUENCE [LARGE SCALE GENOMIC DNA]</scope>
    <source>
        <strain evidence="6">S2_018_000_R3_119</strain>
    </source>
</reference>
<evidence type="ECO:0000313" key="6">
    <source>
        <dbReference type="EMBL" id="PZO77066.1"/>
    </source>
</evidence>
<dbReference type="Proteomes" id="UP000249555">
    <property type="component" value="Unassembled WGS sequence"/>
</dbReference>
<name>A0A2W4Z5T7_9SPHN</name>
<dbReference type="PROSITE" id="PS51206">
    <property type="entry name" value="SF3_HELICASE_1"/>
    <property type="match status" value="1"/>
</dbReference>
<evidence type="ECO:0000259" key="5">
    <source>
        <dbReference type="PROSITE" id="PS51206"/>
    </source>
</evidence>
<dbReference type="SUPFAM" id="SSF56747">
    <property type="entry name" value="Prim-pol domain"/>
    <property type="match status" value="1"/>
</dbReference>
<feature type="region of interest" description="Disordered" evidence="4">
    <location>
        <begin position="322"/>
        <end position="369"/>
    </location>
</feature>
<dbReference type="InterPro" id="IPR006500">
    <property type="entry name" value="Helicase_put_C_phage/plasmid"/>
</dbReference>
<dbReference type="InterPro" id="IPR015330">
    <property type="entry name" value="DNA_primase/pol_bifunc_N"/>
</dbReference>
<keyword evidence="2" id="KW-0378">Hydrolase</keyword>
<dbReference type="NCBIfam" id="TIGR01613">
    <property type="entry name" value="primase_Cterm"/>
    <property type="match status" value="1"/>
</dbReference>
<dbReference type="InterPro" id="IPR027417">
    <property type="entry name" value="P-loop_NTPase"/>
</dbReference>
<dbReference type="PANTHER" id="PTHR35372:SF2">
    <property type="entry name" value="SF3 HELICASE DOMAIN-CONTAINING PROTEIN"/>
    <property type="match status" value="1"/>
</dbReference>
<dbReference type="PANTHER" id="PTHR35372">
    <property type="entry name" value="ATP BINDING PROTEIN-RELATED"/>
    <property type="match status" value="1"/>
</dbReference>
<dbReference type="Pfam" id="PF08706">
    <property type="entry name" value="D5_N"/>
    <property type="match status" value="1"/>
</dbReference>
<feature type="domain" description="SF3 helicase" evidence="5">
    <location>
        <begin position="589"/>
        <end position="752"/>
    </location>
</feature>
<dbReference type="SMART" id="SM00943">
    <property type="entry name" value="Prim-Pol"/>
    <property type="match status" value="1"/>
</dbReference>
<feature type="compositionally biased region" description="Basic and acidic residues" evidence="4">
    <location>
        <begin position="875"/>
        <end position="886"/>
    </location>
</feature>
<dbReference type="AlphaFoldDB" id="A0A2W4Z5T7"/>
<dbReference type="Gene3D" id="3.40.50.300">
    <property type="entry name" value="P-loop containing nucleotide triphosphate hydrolases"/>
    <property type="match status" value="1"/>
</dbReference>
<dbReference type="GO" id="GO:0016787">
    <property type="term" value="F:hydrolase activity"/>
    <property type="evidence" value="ECO:0007669"/>
    <property type="project" value="UniProtKB-KW"/>
</dbReference>
<evidence type="ECO:0000256" key="2">
    <source>
        <dbReference type="ARBA" id="ARBA00022801"/>
    </source>
</evidence>
<accession>A0A2W4Z5T7</accession>
<comment type="caution">
    <text evidence="6">The sequence shown here is derived from an EMBL/GenBank/DDBJ whole genome shotgun (WGS) entry which is preliminary data.</text>
</comment>
<dbReference type="Pfam" id="PF09250">
    <property type="entry name" value="Prim-Pol"/>
    <property type="match status" value="1"/>
</dbReference>
<keyword evidence="1" id="KW-0547">Nucleotide-binding</keyword>
<dbReference type="InterPro" id="IPR014818">
    <property type="entry name" value="Phage/plasmid_primase_P4_C"/>
</dbReference>
<evidence type="ECO:0000256" key="4">
    <source>
        <dbReference type="SAM" id="MobiDB-lite"/>
    </source>
</evidence>
<gene>
    <name evidence="6" type="ORF">DI640_01400</name>
</gene>
<dbReference type="SMART" id="SM00885">
    <property type="entry name" value="D5_N"/>
    <property type="match status" value="1"/>
</dbReference>
<keyword evidence="3" id="KW-0067">ATP-binding</keyword>
<feature type="region of interest" description="Disordered" evidence="4">
    <location>
        <begin position="875"/>
        <end position="912"/>
    </location>
</feature>
<dbReference type="GO" id="GO:0005524">
    <property type="term" value="F:ATP binding"/>
    <property type="evidence" value="ECO:0007669"/>
    <property type="project" value="UniProtKB-KW"/>
</dbReference>
<proteinExistence type="predicted"/>
<dbReference type="CDD" id="cd04859">
    <property type="entry name" value="Prim_Pol"/>
    <property type="match status" value="1"/>
</dbReference>
<evidence type="ECO:0000256" key="3">
    <source>
        <dbReference type="ARBA" id="ARBA00022840"/>
    </source>
</evidence>
<sequence>MCSAALQFARRGWAVFPCRERDFTTEPNSVGKTRTFKAKAPYTGQGLKDATTDEARIVAWWRDHPDALIGLPTGVNGCFVLDFDPREDTATGEIWTLETLKADLEEQMGCALPRSVTAVTQSDGVHVYFRQPAGEPIRNRGNLPAHVDVRGLGGYVIAPPSIMTETGARYRWLDRGDWRDDAAIADAPAALIEILRSPKAKKPASVVAAADAADRSAPPPAKREADVDEDIRKYGMRALDGECREIRQAASGKRNDQLNVSALKIASLVAAGALDERFARSTIEAAARDNPGDDDEAQLLATVNSGWTAGMNSPRDLAEIAAASRSRRERPPRAASRPSPPAPGSTDDGQPSSHEGGLRFDIGRKGPGGDGADALMRTCAFLPHTDLGNLERFLKRHGRDFLFVEQWGWLAWDGRRWNRDMAISLLGRAVQDTMRTIQEEADLIRESGVKEDPMPLWDAEQVRAHEAQQRSRFDRIVSNKRGVITLFSDTIAKWGRTSEGAGHIACIAKMAEARLSSRPDDFDADPLLLNIENGTLQFRRPGEGYGAGVRLCPSNRDHRITKIANVSYDADARSPLYDAFLEQVQPDPEMRDFLDCWAGYNALGLADAQKMALFYGQGSNGKGVWINTHAGILGDYAWAAGIETFIDQGKYRKGSDASPDLAALAGRRMVYANEPEDGSKFSDGLIKAMTSDEPIGGVRELMKPPFQLLVTFTNTVSANNMPKIGTDHGIQRRVQVIPWAVIIPDAQQDIQLKAKLQAERSGILNRMIRGAIAYLGSGLPTPEAVRAATREYQEENDILGQFLTLCIERAQGQTMGATPLHQLFAAWQTWAQLLAGTGKPWSAKYLNAQMQRKGFKIRKSSSMVWDDIAGRYDPHDFVDSDGKAVTRDLPPPRDPSSPAPSDNDGGGFDEPL</sequence>
<dbReference type="InterPro" id="IPR051620">
    <property type="entry name" value="ORF904-like_C"/>
</dbReference>
<evidence type="ECO:0000256" key="1">
    <source>
        <dbReference type="ARBA" id="ARBA00022741"/>
    </source>
</evidence>
<organism evidence="6 7">
    <name type="scientific">Sphingomonas taxi</name>
    <dbReference type="NCBI Taxonomy" id="1549858"/>
    <lineage>
        <taxon>Bacteria</taxon>
        <taxon>Pseudomonadati</taxon>
        <taxon>Pseudomonadota</taxon>
        <taxon>Alphaproteobacteria</taxon>
        <taxon>Sphingomonadales</taxon>
        <taxon>Sphingomonadaceae</taxon>
        <taxon>Sphingomonas</taxon>
    </lineage>
</organism>
<protein>
    <recommendedName>
        <fullName evidence="5">SF3 helicase domain-containing protein</fullName>
    </recommendedName>
</protein>
<dbReference type="InterPro" id="IPR014015">
    <property type="entry name" value="Helicase_SF3_DNA-vir"/>
</dbReference>
<dbReference type="EMBL" id="QFMX01000001">
    <property type="protein sequence ID" value="PZO77066.1"/>
    <property type="molecule type" value="Genomic_DNA"/>
</dbReference>